<accession>C6VUM2</accession>
<dbReference type="AlphaFoldDB" id="C6VUM2"/>
<dbReference type="KEGG" id="dfe:Dfer_0060"/>
<sequence>MKIGIITLPLHSNYGGILQAYALQKALSALGHQAFVIQPDKQNIPLVKRAIKFSKNTIKWLRGDNVIFNIDELKENASRITRPFVDKHIPLVSKSAIYSDEELRSFDAFVVGSDQIWRPKYYPNIAEAYFSFLPENSTAKRIAYAPSFGTDSWEYSISQAAECKRLIGKFNSLSVREISAVDLCNAHFNVKAEHVLDPTLLIERQTYIDLFQTSNKIHSGGTLFSYILDMNDEKTSAIKHIEKQLNVTSFSPSKPSIKKNVPIELNIEYSVEQWLKAFNDAEFIITDSFHAVVFSIIFNKPFLVWGNVQRGLTRFSSLLRIFDLEDRLVTSAKSVESVVAKKIDWQHVNSLHEKKKNESIQFLQEALN</sequence>
<gene>
    <name evidence="2" type="ordered locus">Dfer_0060</name>
</gene>
<feature type="domain" description="Polysaccharide pyruvyl transferase" evidence="1">
    <location>
        <begin position="13"/>
        <end position="304"/>
    </location>
</feature>
<organism evidence="2 3">
    <name type="scientific">Dyadobacter fermentans (strain ATCC 700827 / DSM 18053 / CIP 107007 / KCTC 52180 / NS114)</name>
    <dbReference type="NCBI Taxonomy" id="471854"/>
    <lineage>
        <taxon>Bacteria</taxon>
        <taxon>Pseudomonadati</taxon>
        <taxon>Bacteroidota</taxon>
        <taxon>Cytophagia</taxon>
        <taxon>Cytophagales</taxon>
        <taxon>Spirosomataceae</taxon>
        <taxon>Dyadobacter</taxon>
    </lineage>
</organism>
<evidence type="ECO:0000313" key="3">
    <source>
        <dbReference type="Proteomes" id="UP000002011"/>
    </source>
</evidence>
<evidence type="ECO:0000259" key="1">
    <source>
        <dbReference type="Pfam" id="PF04230"/>
    </source>
</evidence>
<keyword evidence="3" id="KW-1185">Reference proteome</keyword>
<dbReference type="Pfam" id="PF04230">
    <property type="entry name" value="PS_pyruv_trans"/>
    <property type="match status" value="1"/>
</dbReference>
<dbReference type="HOGENOM" id="CLU_025617_1_0_10"/>
<dbReference type="eggNOG" id="COG2327">
    <property type="taxonomic scope" value="Bacteria"/>
</dbReference>
<dbReference type="Proteomes" id="UP000002011">
    <property type="component" value="Chromosome"/>
</dbReference>
<name>C6VUM2_DYAFD</name>
<dbReference type="RefSeq" id="WP_012779679.1">
    <property type="nucleotide sequence ID" value="NC_013037.1"/>
</dbReference>
<protein>
    <recommendedName>
        <fullName evidence="1">Polysaccharide pyruvyl transferase domain-containing protein</fullName>
    </recommendedName>
</protein>
<dbReference type="EMBL" id="CP001619">
    <property type="protein sequence ID" value="ACT91331.1"/>
    <property type="molecule type" value="Genomic_DNA"/>
</dbReference>
<dbReference type="InterPro" id="IPR007345">
    <property type="entry name" value="Polysacch_pyruvyl_Trfase"/>
</dbReference>
<proteinExistence type="predicted"/>
<evidence type="ECO:0000313" key="2">
    <source>
        <dbReference type="EMBL" id="ACT91331.1"/>
    </source>
</evidence>
<dbReference type="OrthoDB" id="9799278at2"/>
<reference evidence="2 3" key="1">
    <citation type="journal article" date="2009" name="Stand. Genomic Sci.">
        <title>Complete genome sequence of Dyadobacter fermentans type strain (NS114).</title>
        <authorList>
            <person name="Lang E."/>
            <person name="Lapidus A."/>
            <person name="Chertkov O."/>
            <person name="Brettin T."/>
            <person name="Detter J.C."/>
            <person name="Han C."/>
            <person name="Copeland A."/>
            <person name="Glavina Del Rio T."/>
            <person name="Nolan M."/>
            <person name="Chen F."/>
            <person name="Lucas S."/>
            <person name="Tice H."/>
            <person name="Cheng J.F."/>
            <person name="Land M."/>
            <person name="Hauser L."/>
            <person name="Chang Y.J."/>
            <person name="Jeffries C.D."/>
            <person name="Kopitz M."/>
            <person name="Bruce D."/>
            <person name="Goodwin L."/>
            <person name="Pitluck S."/>
            <person name="Ovchinnikova G."/>
            <person name="Pati A."/>
            <person name="Ivanova N."/>
            <person name="Mavrommatis K."/>
            <person name="Chen A."/>
            <person name="Palaniappan K."/>
            <person name="Chain P."/>
            <person name="Bristow J."/>
            <person name="Eisen J.A."/>
            <person name="Markowitz V."/>
            <person name="Hugenholtz P."/>
            <person name="Goker M."/>
            <person name="Rohde M."/>
            <person name="Kyrpides N.C."/>
            <person name="Klenk H.P."/>
        </authorList>
    </citation>
    <scope>NUCLEOTIDE SEQUENCE [LARGE SCALE GENOMIC DNA]</scope>
    <source>
        <strain evidence="3">ATCC 700827 / DSM 18053 / CIP 107007 / KCTC 52180 / NS114</strain>
    </source>
</reference>
<dbReference type="STRING" id="471854.Dfer_0060"/>